<dbReference type="SUPFAM" id="SSF57667">
    <property type="entry name" value="beta-beta-alpha zinc fingers"/>
    <property type="match status" value="1"/>
</dbReference>
<dbReference type="EMBL" id="CAXKWB010160143">
    <property type="protein sequence ID" value="CAL4249638.1"/>
    <property type="molecule type" value="Genomic_DNA"/>
</dbReference>
<comment type="similarity">
    <text evidence="2">Belongs to the krueppel C2H2-type zinc-finger protein family.</text>
</comment>
<dbReference type="GO" id="GO:0008270">
    <property type="term" value="F:zinc ion binding"/>
    <property type="evidence" value="ECO:0007669"/>
    <property type="project" value="UniProtKB-KW"/>
</dbReference>
<dbReference type="InterPro" id="IPR013087">
    <property type="entry name" value="Znf_C2H2_type"/>
</dbReference>
<organism evidence="12 13">
    <name type="scientific">Meganyctiphanes norvegica</name>
    <name type="common">Northern krill</name>
    <name type="synonym">Thysanopoda norvegica</name>
    <dbReference type="NCBI Taxonomy" id="48144"/>
    <lineage>
        <taxon>Eukaryota</taxon>
        <taxon>Metazoa</taxon>
        <taxon>Ecdysozoa</taxon>
        <taxon>Arthropoda</taxon>
        <taxon>Crustacea</taxon>
        <taxon>Multicrustacea</taxon>
        <taxon>Malacostraca</taxon>
        <taxon>Eumalacostraca</taxon>
        <taxon>Eucarida</taxon>
        <taxon>Euphausiacea</taxon>
        <taxon>Euphausiidae</taxon>
        <taxon>Meganyctiphanes</taxon>
    </lineage>
</organism>
<dbReference type="SMART" id="SM00355">
    <property type="entry name" value="ZnF_C2H2"/>
    <property type="match status" value="1"/>
</dbReference>
<evidence type="ECO:0000313" key="12">
    <source>
        <dbReference type="EMBL" id="CAL4249638.1"/>
    </source>
</evidence>
<dbReference type="FunFam" id="3.30.160.60:FF:001437">
    <property type="entry name" value="Zinc finger protein 594"/>
    <property type="match status" value="1"/>
</dbReference>
<dbReference type="PROSITE" id="PS50157">
    <property type="entry name" value="ZINC_FINGER_C2H2_2"/>
    <property type="match status" value="1"/>
</dbReference>
<dbReference type="AlphaFoldDB" id="A0AAV2SUC5"/>
<dbReference type="Gene3D" id="3.30.160.60">
    <property type="entry name" value="Classic Zinc Finger"/>
    <property type="match status" value="1"/>
</dbReference>
<keyword evidence="5 9" id="KW-0863">Zinc-finger</keyword>
<feature type="compositionally biased region" description="Basic and acidic residues" evidence="10">
    <location>
        <begin position="141"/>
        <end position="155"/>
    </location>
</feature>
<protein>
    <recommendedName>
        <fullName evidence="11">C2H2-type domain-containing protein</fullName>
    </recommendedName>
</protein>
<evidence type="ECO:0000259" key="11">
    <source>
        <dbReference type="PROSITE" id="PS50157"/>
    </source>
</evidence>
<evidence type="ECO:0000256" key="1">
    <source>
        <dbReference type="ARBA" id="ARBA00004123"/>
    </source>
</evidence>
<evidence type="ECO:0000256" key="3">
    <source>
        <dbReference type="ARBA" id="ARBA00022723"/>
    </source>
</evidence>
<feature type="non-terminal residue" evidence="12">
    <location>
        <position position="1"/>
    </location>
</feature>
<proteinExistence type="inferred from homology"/>
<keyword evidence="6" id="KW-0862">Zinc</keyword>
<evidence type="ECO:0000256" key="5">
    <source>
        <dbReference type="ARBA" id="ARBA00022771"/>
    </source>
</evidence>
<gene>
    <name evidence="12" type="ORF">MNOR_LOCUS41597</name>
</gene>
<keyword evidence="7" id="KW-0238">DNA-binding</keyword>
<feature type="region of interest" description="Disordered" evidence="10">
    <location>
        <begin position="131"/>
        <end position="155"/>
    </location>
</feature>
<feature type="non-terminal residue" evidence="12">
    <location>
        <position position="155"/>
    </location>
</feature>
<reference evidence="12 13" key="1">
    <citation type="submission" date="2024-05" db="EMBL/GenBank/DDBJ databases">
        <authorList>
            <person name="Wallberg A."/>
        </authorList>
    </citation>
    <scope>NUCLEOTIDE SEQUENCE [LARGE SCALE GENOMIC DNA]</scope>
</reference>
<keyword evidence="8" id="KW-0539">Nucleus</keyword>
<dbReference type="InterPro" id="IPR036236">
    <property type="entry name" value="Znf_C2H2_sf"/>
</dbReference>
<feature type="domain" description="C2H2-type" evidence="11">
    <location>
        <begin position="120"/>
        <end position="147"/>
    </location>
</feature>
<evidence type="ECO:0000256" key="4">
    <source>
        <dbReference type="ARBA" id="ARBA00022737"/>
    </source>
</evidence>
<dbReference type="PANTHER" id="PTHR23226">
    <property type="entry name" value="ZINC FINGER AND SCAN DOMAIN-CONTAINING"/>
    <property type="match status" value="1"/>
</dbReference>
<evidence type="ECO:0000256" key="2">
    <source>
        <dbReference type="ARBA" id="ARBA00006991"/>
    </source>
</evidence>
<evidence type="ECO:0000256" key="9">
    <source>
        <dbReference type="PROSITE-ProRule" id="PRU00042"/>
    </source>
</evidence>
<dbReference type="Pfam" id="PF00096">
    <property type="entry name" value="zf-C2H2"/>
    <property type="match status" value="1"/>
</dbReference>
<dbReference type="PROSITE" id="PS00028">
    <property type="entry name" value="ZINC_FINGER_C2H2_1"/>
    <property type="match status" value="1"/>
</dbReference>
<keyword evidence="3" id="KW-0479">Metal-binding</keyword>
<evidence type="ECO:0000256" key="10">
    <source>
        <dbReference type="SAM" id="MobiDB-lite"/>
    </source>
</evidence>
<evidence type="ECO:0000313" key="13">
    <source>
        <dbReference type="Proteomes" id="UP001497623"/>
    </source>
</evidence>
<dbReference type="Proteomes" id="UP001497623">
    <property type="component" value="Unassembled WGS sequence"/>
</dbReference>
<keyword evidence="4" id="KW-0677">Repeat</keyword>
<name>A0AAV2SUC5_MEGNR</name>
<accession>A0AAV2SUC5</accession>
<comment type="caution">
    <text evidence="12">The sequence shown here is derived from an EMBL/GenBank/DDBJ whole genome shotgun (WGS) entry which is preliminary data.</text>
</comment>
<dbReference type="PANTHER" id="PTHR23226:SF416">
    <property type="entry name" value="FI01424P"/>
    <property type="match status" value="1"/>
</dbReference>
<dbReference type="GO" id="GO:0005634">
    <property type="term" value="C:nucleus"/>
    <property type="evidence" value="ECO:0007669"/>
    <property type="project" value="UniProtKB-SubCell"/>
</dbReference>
<evidence type="ECO:0000256" key="8">
    <source>
        <dbReference type="ARBA" id="ARBA00023242"/>
    </source>
</evidence>
<dbReference type="GO" id="GO:0003677">
    <property type="term" value="F:DNA binding"/>
    <property type="evidence" value="ECO:0007669"/>
    <property type="project" value="UniProtKB-KW"/>
</dbReference>
<keyword evidence="13" id="KW-1185">Reference proteome</keyword>
<evidence type="ECO:0000256" key="6">
    <source>
        <dbReference type="ARBA" id="ARBA00022833"/>
    </source>
</evidence>
<sequence length="155" mass="18308">FSQSISFYNIENGNNSNKDVEVKCNNENVTKPEKSSYLQEVFLKSTYGKFELKVKEDIEINEETIQTRNGKIKSKEEIEIYELSKAFTQESYQYSQCDNDVSQTSTIIKYHRKHTGKRDYRCSQCDKDFSQNSSLVRHQRTHTEEKPHTLEKPYQ</sequence>
<comment type="subcellular location">
    <subcellularLocation>
        <location evidence="1">Nucleus</location>
    </subcellularLocation>
</comment>
<evidence type="ECO:0000256" key="7">
    <source>
        <dbReference type="ARBA" id="ARBA00023125"/>
    </source>
</evidence>